<proteinExistence type="predicted"/>
<dbReference type="EMBL" id="CAJVPU010041427">
    <property type="protein sequence ID" value="CAG8741446.1"/>
    <property type="molecule type" value="Genomic_DNA"/>
</dbReference>
<protein>
    <submittedName>
        <fullName evidence="1">9291_t:CDS:1</fullName>
    </submittedName>
</protein>
<evidence type="ECO:0000313" key="2">
    <source>
        <dbReference type="Proteomes" id="UP000789702"/>
    </source>
</evidence>
<gene>
    <name evidence="1" type="ORF">DHETER_LOCUS14070</name>
</gene>
<evidence type="ECO:0000313" key="1">
    <source>
        <dbReference type="EMBL" id="CAG8741446.1"/>
    </source>
</evidence>
<dbReference type="Proteomes" id="UP000789702">
    <property type="component" value="Unassembled WGS sequence"/>
</dbReference>
<keyword evidence="2" id="KW-1185">Reference proteome</keyword>
<name>A0ACA9Q8U6_9GLOM</name>
<organism evidence="1 2">
    <name type="scientific">Dentiscutata heterogama</name>
    <dbReference type="NCBI Taxonomy" id="1316150"/>
    <lineage>
        <taxon>Eukaryota</taxon>
        <taxon>Fungi</taxon>
        <taxon>Fungi incertae sedis</taxon>
        <taxon>Mucoromycota</taxon>
        <taxon>Glomeromycotina</taxon>
        <taxon>Glomeromycetes</taxon>
        <taxon>Diversisporales</taxon>
        <taxon>Gigasporaceae</taxon>
        <taxon>Dentiscutata</taxon>
    </lineage>
</organism>
<reference evidence="1" key="1">
    <citation type="submission" date="2021-06" db="EMBL/GenBank/DDBJ databases">
        <authorList>
            <person name="Kallberg Y."/>
            <person name="Tangrot J."/>
            <person name="Rosling A."/>
        </authorList>
    </citation>
    <scope>NUCLEOTIDE SEQUENCE</scope>
    <source>
        <strain evidence="1">IL203A</strain>
    </source>
</reference>
<comment type="caution">
    <text evidence="1">The sequence shown here is derived from an EMBL/GenBank/DDBJ whole genome shotgun (WGS) entry which is preliminary data.</text>
</comment>
<feature type="non-terminal residue" evidence="1">
    <location>
        <position position="87"/>
    </location>
</feature>
<sequence>MSSNFLTTLSQDLSTLLNKGDFYDTIIEVGNESTNKKTFQAHSVILYGRSEFFKVALSQQWARKIGDKFFINLHDMNFSFDTFELIL</sequence>
<accession>A0ACA9Q8U6</accession>